<name>A0A9Q0ANR4_9PEZI</name>
<dbReference type="InterPro" id="IPR010730">
    <property type="entry name" value="HET"/>
</dbReference>
<comment type="caution">
    <text evidence="2">The sequence shown here is derived from an EMBL/GenBank/DDBJ whole genome shotgun (WGS) entry which is preliminary data.</text>
</comment>
<accession>A0A9Q0ANR4</accession>
<dbReference type="PANTHER" id="PTHR33112:SF12">
    <property type="entry name" value="HETEROKARYON INCOMPATIBILITY DOMAIN-CONTAINING PROTEIN"/>
    <property type="match status" value="1"/>
</dbReference>
<evidence type="ECO:0000313" key="3">
    <source>
        <dbReference type="Proteomes" id="UP000829685"/>
    </source>
</evidence>
<sequence length="716" mass="81588">MDFLNSESQQLCSRCRSLNVTAIFESKSLDTVELGAYQVILSNKDCPFCMLVIHALSPGATKSWKPGEYPVEMCYLGKLERRSTSPAFDVWFEATSQTLPRGRYGHGITRGQIMVLDSATVHRAPAGDRTNHGQIVGKQMNFAMIRSWLDECTQHHDGTKCGQNEALPSNGPQMFLIDVERMRLERMGGRLQYMALSYVWGKNKGFLTMKDNMKALQQVGALRRFREALPTVINDAIDLVGKLGQRYLWVDALCIVQDDSEHKREIIQKMDQVYREALLTIVALSGSGADEGLPRVYIESRRSQQRVASVENMHLINGLPSFSDAEQKSIWHSRGWTFQEGILAYRRLYVSEFQVYWQCGQLCLSEDGFQCQHPTSLALRGGINDGESGFPIYASLVLQYSPREMTYHSDSLHAFMGVLSQIRHTLGWEFVSALPAHLFPFALLWVPQAGIQRRPCTTSSHDDDMRSTACASPSWCWSAWSGHVYWNWWRQWSYVGKEVSLVTGIETFVIKDHGELRTIMAIAHSSKSQAPATTMNQKGPHWAANIVPDASPHTTLFFEAKAVNLDKFSLMAPQVISNKDDKRLPAFIRLAMTCNLWIYDEDDYHCGTLYGLWEPWKQDHDSSRCEFVLLGRSYQDKVTDADIEAYKDRLPPEYPSCSQYYDEVFDTAWYGYEKGWALNLMLIEWKGTFAERVAVGCMHVRAWDTARQKLKRIVLA</sequence>
<dbReference type="Pfam" id="PF06985">
    <property type="entry name" value="HET"/>
    <property type="match status" value="1"/>
</dbReference>
<dbReference type="AlphaFoldDB" id="A0A9Q0ANR4"/>
<reference evidence="2" key="1">
    <citation type="submission" date="2021-03" db="EMBL/GenBank/DDBJ databases">
        <title>Revisited historic fungal species revealed as producer of novel bioactive compounds through whole genome sequencing and comparative genomics.</title>
        <authorList>
            <person name="Vignolle G.A."/>
            <person name="Hochenegger N."/>
            <person name="Mach R.L."/>
            <person name="Mach-Aigner A.R."/>
            <person name="Javad Rahimi M."/>
            <person name="Salim K.A."/>
            <person name="Chan C.M."/>
            <person name="Lim L.B.L."/>
            <person name="Cai F."/>
            <person name="Druzhinina I.S."/>
            <person name="U'Ren J.M."/>
            <person name="Derntl C."/>
        </authorList>
    </citation>
    <scope>NUCLEOTIDE SEQUENCE</scope>
    <source>
        <strain evidence="2">TUCIM 5799</strain>
    </source>
</reference>
<gene>
    <name evidence="2" type="ORF">JX265_004438</name>
</gene>
<dbReference type="EMBL" id="JAFIMR010000008">
    <property type="protein sequence ID" value="KAI1875380.1"/>
    <property type="molecule type" value="Genomic_DNA"/>
</dbReference>
<evidence type="ECO:0000313" key="2">
    <source>
        <dbReference type="EMBL" id="KAI1875380.1"/>
    </source>
</evidence>
<dbReference type="Proteomes" id="UP000829685">
    <property type="component" value="Unassembled WGS sequence"/>
</dbReference>
<evidence type="ECO:0000259" key="1">
    <source>
        <dbReference type="Pfam" id="PF06985"/>
    </source>
</evidence>
<proteinExistence type="predicted"/>
<dbReference type="PANTHER" id="PTHR33112">
    <property type="entry name" value="DOMAIN PROTEIN, PUTATIVE-RELATED"/>
    <property type="match status" value="1"/>
</dbReference>
<feature type="domain" description="Heterokaryon incompatibility" evidence="1">
    <location>
        <begin position="193"/>
        <end position="340"/>
    </location>
</feature>
<organism evidence="2 3">
    <name type="scientific">Neoarthrinium moseri</name>
    <dbReference type="NCBI Taxonomy" id="1658444"/>
    <lineage>
        <taxon>Eukaryota</taxon>
        <taxon>Fungi</taxon>
        <taxon>Dikarya</taxon>
        <taxon>Ascomycota</taxon>
        <taxon>Pezizomycotina</taxon>
        <taxon>Sordariomycetes</taxon>
        <taxon>Xylariomycetidae</taxon>
        <taxon>Amphisphaeriales</taxon>
        <taxon>Apiosporaceae</taxon>
        <taxon>Neoarthrinium</taxon>
    </lineage>
</organism>
<protein>
    <recommendedName>
        <fullName evidence="1">Heterokaryon incompatibility domain-containing protein</fullName>
    </recommendedName>
</protein>
<keyword evidence="3" id="KW-1185">Reference proteome</keyword>